<comment type="caution">
    <text evidence="5">The sequence shown here is derived from an EMBL/GenBank/DDBJ whole genome shotgun (WGS) entry which is preliminary data.</text>
</comment>
<evidence type="ECO:0000256" key="2">
    <source>
        <dbReference type="ARBA" id="ARBA00022603"/>
    </source>
</evidence>
<reference evidence="5 6" key="1">
    <citation type="submission" date="2020-12" db="EMBL/GenBank/DDBJ databases">
        <title>Metabolic potential, ecology and presence of endohyphal bacteria is reflected in genomic diversity of Mucoromycotina.</title>
        <authorList>
            <person name="Muszewska A."/>
            <person name="Okrasinska A."/>
            <person name="Steczkiewicz K."/>
            <person name="Drgas O."/>
            <person name="Orlowska M."/>
            <person name="Perlinska-Lenart U."/>
            <person name="Aleksandrzak-Piekarczyk T."/>
            <person name="Szatraj K."/>
            <person name="Zielenkiewicz U."/>
            <person name="Pilsyk S."/>
            <person name="Malc E."/>
            <person name="Mieczkowski P."/>
            <person name="Kruszewska J.S."/>
            <person name="Biernat P."/>
            <person name="Pawlowska J."/>
        </authorList>
    </citation>
    <scope>NUCLEOTIDE SEQUENCE [LARGE SCALE GENOMIC DNA]</scope>
    <source>
        <strain evidence="5 6">CBS 142.35</strain>
    </source>
</reference>
<evidence type="ECO:0000259" key="4">
    <source>
        <dbReference type="Pfam" id="PF08241"/>
    </source>
</evidence>
<keyword evidence="2" id="KW-0489">Methyltransferase</keyword>
<keyword evidence="6" id="KW-1185">Reference proteome</keyword>
<name>A0A8H7RV12_9FUNG</name>
<dbReference type="InterPro" id="IPR013216">
    <property type="entry name" value="Methyltransf_11"/>
</dbReference>
<gene>
    <name evidence="5" type="ORF">INT45_003652</name>
</gene>
<dbReference type="Gene3D" id="3.40.50.150">
    <property type="entry name" value="Vaccinia Virus protein VP39"/>
    <property type="match status" value="1"/>
</dbReference>
<dbReference type="SUPFAM" id="SSF53335">
    <property type="entry name" value="S-adenosyl-L-methionine-dependent methyltransferases"/>
    <property type="match status" value="1"/>
</dbReference>
<dbReference type="EMBL" id="JAEPRB010000238">
    <property type="protein sequence ID" value="KAG2218309.1"/>
    <property type="molecule type" value="Genomic_DNA"/>
</dbReference>
<protein>
    <recommendedName>
        <fullName evidence="4">Methyltransferase type 11 domain-containing protein</fullName>
    </recommendedName>
</protein>
<evidence type="ECO:0000256" key="1">
    <source>
        <dbReference type="ARBA" id="ARBA00008361"/>
    </source>
</evidence>
<sequence>MTFIHPTAANGFSQADAYAKLRPTYPQAVLDQLESLLLVNNNNNNKDIPMVDLAAGTGLGTKLLVEQGHYTNISAIEPVDTMREKLITLFPQVQTIKGTSWNIPLPSKSQQVVFIFQAFHWFADIKSLEEIHRILKPEGYLILVWNLESKERSQWVRKLRDLYEQYEGDAPQYRQQKWKTIFKEPKVNQLFDLPLKYKQTTNDMYCTKETVITRIMKTRSHIKMLSQKEQNEVKEQIKSILDDSDNGFNLNVDGYVHYPHDTDIFWTQRKSLL</sequence>
<dbReference type="PANTHER" id="PTHR44942">
    <property type="entry name" value="METHYLTRANSF_11 DOMAIN-CONTAINING PROTEIN"/>
    <property type="match status" value="1"/>
</dbReference>
<dbReference type="OrthoDB" id="66144at2759"/>
<proteinExistence type="inferred from homology"/>
<accession>A0A8H7RV12</accession>
<dbReference type="InterPro" id="IPR029063">
    <property type="entry name" value="SAM-dependent_MTases_sf"/>
</dbReference>
<evidence type="ECO:0000313" key="6">
    <source>
        <dbReference type="Proteomes" id="UP000646827"/>
    </source>
</evidence>
<evidence type="ECO:0000256" key="3">
    <source>
        <dbReference type="ARBA" id="ARBA00022679"/>
    </source>
</evidence>
<dbReference type="CDD" id="cd02440">
    <property type="entry name" value="AdoMet_MTases"/>
    <property type="match status" value="1"/>
</dbReference>
<comment type="similarity">
    <text evidence="1">Belongs to the methyltransferase superfamily.</text>
</comment>
<feature type="domain" description="Methyltransferase type 11" evidence="4">
    <location>
        <begin position="51"/>
        <end position="143"/>
    </location>
</feature>
<dbReference type="GO" id="GO:0032259">
    <property type="term" value="P:methylation"/>
    <property type="evidence" value="ECO:0007669"/>
    <property type="project" value="UniProtKB-KW"/>
</dbReference>
<dbReference type="AlphaFoldDB" id="A0A8H7RV12"/>
<organism evidence="5 6">
    <name type="scientific">Circinella minor</name>
    <dbReference type="NCBI Taxonomy" id="1195481"/>
    <lineage>
        <taxon>Eukaryota</taxon>
        <taxon>Fungi</taxon>
        <taxon>Fungi incertae sedis</taxon>
        <taxon>Mucoromycota</taxon>
        <taxon>Mucoromycotina</taxon>
        <taxon>Mucoromycetes</taxon>
        <taxon>Mucorales</taxon>
        <taxon>Lichtheimiaceae</taxon>
        <taxon>Circinella</taxon>
    </lineage>
</organism>
<dbReference type="PANTHER" id="PTHR44942:SF4">
    <property type="entry name" value="METHYLTRANSFERASE TYPE 11 DOMAIN-CONTAINING PROTEIN"/>
    <property type="match status" value="1"/>
</dbReference>
<dbReference type="GO" id="GO:0008757">
    <property type="term" value="F:S-adenosylmethionine-dependent methyltransferase activity"/>
    <property type="evidence" value="ECO:0007669"/>
    <property type="project" value="InterPro"/>
</dbReference>
<dbReference type="Proteomes" id="UP000646827">
    <property type="component" value="Unassembled WGS sequence"/>
</dbReference>
<evidence type="ECO:0000313" key="5">
    <source>
        <dbReference type="EMBL" id="KAG2218309.1"/>
    </source>
</evidence>
<dbReference type="InterPro" id="IPR051052">
    <property type="entry name" value="Diverse_substrate_MTase"/>
</dbReference>
<dbReference type="Pfam" id="PF08241">
    <property type="entry name" value="Methyltransf_11"/>
    <property type="match status" value="1"/>
</dbReference>
<keyword evidence="3" id="KW-0808">Transferase</keyword>